<dbReference type="RefSeq" id="WP_318595924.1">
    <property type="nucleotide sequence ID" value="NZ_JAWSTH010000007.1"/>
</dbReference>
<dbReference type="Pfam" id="PF01041">
    <property type="entry name" value="DegT_DnrJ_EryC1"/>
    <property type="match status" value="1"/>
</dbReference>
<evidence type="ECO:0000256" key="3">
    <source>
        <dbReference type="RuleBase" id="RU004508"/>
    </source>
</evidence>
<organism evidence="4 5">
    <name type="scientific">Conexibacter stalactiti</name>
    <dbReference type="NCBI Taxonomy" id="1940611"/>
    <lineage>
        <taxon>Bacteria</taxon>
        <taxon>Bacillati</taxon>
        <taxon>Actinomycetota</taxon>
        <taxon>Thermoleophilia</taxon>
        <taxon>Solirubrobacterales</taxon>
        <taxon>Conexibacteraceae</taxon>
        <taxon>Conexibacter</taxon>
    </lineage>
</organism>
<name>A0ABU4HK37_9ACTN</name>
<dbReference type="SUPFAM" id="SSF53383">
    <property type="entry name" value="PLP-dependent transferases"/>
    <property type="match status" value="1"/>
</dbReference>
<comment type="caution">
    <text evidence="4">The sequence shown here is derived from an EMBL/GenBank/DDBJ whole genome shotgun (WGS) entry which is preliminary data.</text>
</comment>
<dbReference type="EMBL" id="JAWSTH010000007">
    <property type="protein sequence ID" value="MDW5593665.1"/>
    <property type="molecule type" value="Genomic_DNA"/>
</dbReference>
<comment type="similarity">
    <text evidence="2 3">Belongs to the DegT/DnrJ/EryC1 family.</text>
</comment>
<dbReference type="Gene3D" id="3.40.640.10">
    <property type="entry name" value="Type I PLP-dependent aspartate aminotransferase-like (Major domain)"/>
    <property type="match status" value="1"/>
</dbReference>
<dbReference type="Proteomes" id="UP001284601">
    <property type="component" value="Unassembled WGS sequence"/>
</dbReference>
<protein>
    <submittedName>
        <fullName evidence="4">DegT/DnrJ/EryC1/StrS family aminotransferase</fullName>
    </submittedName>
</protein>
<evidence type="ECO:0000313" key="5">
    <source>
        <dbReference type="Proteomes" id="UP001284601"/>
    </source>
</evidence>
<reference evidence="5" key="1">
    <citation type="submission" date="2023-07" db="EMBL/GenBank/DDBJ databases">
        <title>Conexibacter stalactiti sp. nov., isolated from stalactites in a lava cave and emended description of the genus Conexibacter.</title>
        <authorList>
            <person name="Lee S.D."/>
        </authorList>
    </citation>
    <scope>NUCLEOTIDE SEQUENCE [LARGE SCALE GENOMIC DNA]</scope>
    <source>
        <strain evidence="5">KCTC 39840</strain>
    </source>
</reference>
<keyword evidence="5" id="KW-1185">Reference proteome</keyword>
<reference evidence="4 5" key="2">
    <citation type="submission" date="2023-10" db="EMBL/GenBank/DDBJ databases">
        <authorList>
            <person name="Han X.F."/>
        </authorList>
    </citation>
    <scope>NUCLEOTIDE SEQUENCE [LARGE SCALE GENOMIC DNA]</scope>
    <source>
        <strain evidence="4 5">KCTC 39840</strain>
    </source>
</reference>
<dbReference type="PIRSF" id="PIRSF000390">
    <property type="entry name" value="PLP_StrS"/>
    <property type="match status" value="1"/>
</dbReference>
<dbReference type="PANTHER" id="PTHR30244">
    <property type="entry name" value="TRANSAMINASE"/>
    <property type="match status" value="1"/>
</dbReference>
<dbReference type="PANTHER" id="PTHR30244:SF9">
    <property type="entry name" value="PROTEIN RV3402C"/>
    <property type="match status" value="1"/>
</dbReference>
<evidence type="ECO:0000313" key="4">
    <source>
        <dbReference type="EMBL" id="MDW5593665.1"/>
    </source>
</evidence>
<dbReference type="InterPro" id="IPR015424">
    <property type="entry name" value="PyrdxlP-dep_Trfase"/>
</dbReference>
<proteinExistence type="inferred from homology"/>
<keyword evidence="1 3" id="KW-0663">Pyridoxal phosphate</keyword>
<evidence type="ECO:0000256" key="2">
    <source>
        <dbReference type="ARBA" id="ARBA00037999"/>
    </source>
</evidence>
<evidence type="ECO:0000256" key="1">
    <source>
        <dbReference type="ARBA" id="ARBA00022898"/>
    </source>
</evidence>
<dbReference type="InterPro" id="IPR015421">
    <property type="entry name" value="PyrdxlP-dep_Trfase_major"/>
</dbReference>
<keyword evidence="4" id="KW-0808">Transferase</keyword>
<dbReference type="InterPro" id="IPR000653">
    <property type="entry name" value="DegT/StrS_aminotransferase"/>
</dbReference>
<accession>A0ABU4HK37</accession>
<keyword evidence="4" id="KW-0032">Aminotransferase</keyword>
<dbReference type="GO" id="GO:0008483">
    <property type="term" value="F:transaminase activity"/>
    <property type="evidence" value="ECO:0007669"/>
    <property type="project" value="UniProtKB-KW"/>
</dbReference>
<gene>
    <name evidence="4" type="ORF">R7226_04915</name>
</gene>
<sequence>MPDGRPRFPFARPDLPPPAAWLDDLQLSYEQRWFSNGGPLVRRLEGELARRDPAGGRDAVVVASATAGLVATLIALGLDGPVALPAFTFPASAHAVAMAGCTPVLCDVDPLTWELSPAAAAHAVREHGCVAIMHVRAFGLCRDLAAIERVADAAGVPLVVDSAAAYGGATAGREPLGRAGIAEVFSAHATKVFAAGEGGFVLAAPELAAAVRRAGNFALDGLEVTGRGLNAKLSELSAAVMLAALEQLDDVVERRRATAAALLAAARASGLPFTLPDGIGQPPWQGLPLLLPSAAARDGALSELRRAGVEARPYYAPGLQRTRAFARCADEALPVTDELSERMLCLPVYSRLEPGELELLAGLLTAALTTTKEEHGLSRR</sequence>